<reference evidence="3 4" key="1">
    <citation type="submission" date="2006-02" db="EMBL/GenBank/DDBJ databases">
        <authorList>
            <person name="Pinhassi J."/>
            <person name="Pedros-Alio C."/>
            <person name="Ferriera S."/>
            <person name="Johnson J."/>
            <person name="Kravitz S."/>
            <person name="Halpern A."/>
            <person name="Remington K."/>
            <person name="Beeson K."/>
            <person name="Tran B."/>
            <person name="Rogers Y.-H."/>
            <person name="Friedman R."/>
            <person name="Venter J.C."/>
        </authorList>
    </citation>
    <scope>NUCLEOTIDE SEQUENCE [LARGE SCALE GENOMIC DNA]</scope>
    <source>
        <strain evidence="3 4">MED297</strain>
    </source>
</reference>
<dbReference type="PANTHER" id="PTHR35526:SF6">
    <property type="entry name" value="SLR1861 PROTEIN"/>
    <property type="match status" value="1"/>
</dbReference>
<dbReference type="HOGENOM" id="CLU_090336_24_1_6"/>
<dbReference type="PANTHER" id="PTHR35526">
    <property type="entry name" value="ANTI-SIGMA-F FACTOR RSBW-RELATED"/>
    <property type="match status" value="1"/>
</dbReference>
<dbReference type="SUPFAM" id="SSF55874">
    <property type="entry name" value="ATPase domain of HSP90 chaperone/DNA topoisomerase II/histidine kinase"/>
    <property type="match status" value="1"/>
</dbReference>
<evidence type="ECO:0000256" key="1">
    <source>
        <dbReference type="ARBA" id="ARBA00022527"/>
    </source>
</evidence>
<dbReference type="RefSeq" id="WP_008043957.1">
    <property type="nucleotide sequence ID" value="NZ_CH724150.1"/>
</dbReference>
<dbReference type="Gene3D" id="3.30.565.10">
    <property type="entry name" value="Histidine kinase-like ATPase, C-terminal domain"/>
    <property type="match status" value="1"/>
</dbReference>
<proteinExistence type="predicted"/>
<dbReference type="GO" id="GO:0004674">
    <property type="term" value="F:protein serine/threonine kinase activity"/>
    <property type="evidence" value="ECO:0007669"/>
    <property type="project" value="UniProtKB-KW"/>
</dbReference>
<protein>
    <submittedName>
        <fullName evidence="3">Serine phosphatase RsbU, regulator of sigma subunit</fullName>
    </submittedName>
</protein>
<evidence type="ECO:0000259" key="2">
    <source>
        <dbReference type="Pfam" id="PF13581"/>
    </source>
</evidence>
<keyword evidence="4" id="KW-1185">Reference proteome</keyword>
<dbReference type="STRING" id="314283.MED297_17677"/>
<dbReference type="InterPro" id="IPR036890">
    <property type="entry name" value="HATPase_C_sf"/>
</dbReference>
<evidence type="ECO:0000313" key="4">
    <source>
        <dbReference type="Proteomes" id="UP000005953"/>
    </source>
</evidence>
<evidence type="ECO:0000313" key="3">
    <source>
        <dbReference type="EMBL" id="EAR08446.1"/>
    </source>
</evidence>
<accession>A4BH98</accession>
<dbReference type="EMBL" id="AAOE01000020">
    <property type="protein sequence ID" value="EAR08446.1"/>
    <property type="molecule type" value="Genomic_DNA"/>
</dbReference>
<dbReference type="OrthoDB" id="9797605at2"/>
<gene>
    <name evidence="3" type="ORF">MED297_17677</name>
</gene>
<comment type="caution">
    <text evidence="3">The sequence shown here is derived from an EMBL/GenBank/DDBJ whole genome shotgun (WGS) entry which is preliminary data.</text>
</comment>
<keyword evidence="1" id="KW-0808">Transferase</keyword>
<dbReference type="Proteomes" id="UP000005953">
    <property type="component" value="Unassembled WGS sequence"/>
</dbReference>
<keyword evidence="1" id="KW-0723">Serine/threonine-protein kinase</keyword>
<name>A4BH98_9GAMM</name>
<organism evidence="3 4">
    <name type="scientific">Reinekea blandensis MED297</name>
    <dbReference type="NCBI Taxonomy" id="314283"/>
    <lineage>
        <taxon>Bacteria</taxon>
        <taxon>Pseudomonadati</taxon>
        <taxon>Pseudomonadota</taxon>
        <taxon>Gammaproteobacteria</taxon>
        <taxon>Oceanospirillales</taxon>
        <taxon>Saccharospirillaceae</taxon>
        <taxon>Reinekea</taxon>
    </lineage>
</organism>
<feature type="domain" description="Histidine kinase/HSP90-like ATPase" evidence="2">
    <location>
        <begin position="19"/>
        <end position="130"/>
    </location>
</feature>
<keyword evidence="1" id="KW-0418">Kinase</keyword>
<sequence length="134" mass="14844">MSELIEEFEVFASTTLDDISARLEVLVAIEQLPNGLVSDVLIILDELISNLFKYGGGKRLEVKLYKSADVLEVRCKDDGAPFNPLMTQRPDLEVPMEDRAIGGLGLELVLAMTDSQNYHYDGNCNHLTLTLSLS</sequence>
<dbReference type="AlphaFoldDB" id="A4BH98"/>
<dbReference type="CDD" id="cd16936">
    <property type="entry name" value="HATPase_RsbW-like"/>
    <property type="match status" value="1"/>
</dbReference>
<dbReference type="InterPro" id="IPR003594">
    <property type="entry name" value="HATPase_dom"/>
</dbReference>
<dbReference type="Pfam" id="PF13581">
    <property type="entry name" value="HATPase_c_2"/>
    <property type="match status" value="1"/>
</dbReference>
<dbReference type="InterPro" id="IPR050267">
    <property type="entry name" value="Anti-sigma-factor_SerPK"/>
</dbReference>